<proteinExistence type="predicted"/>
<dbReference type="AlphaFoldDB" id="A0A9J6AVL5"/>
<dbReference type="Proteomes" id="UP000824120">
    <property type="component" value="Chromosome 1"/>
</dbReference>
<reference evidence="1 2" key="1">
    <citation type="submission" date="2020-09" db="EMBL/GenBank/DDBJ databases">
        <title>De no assembly of potato wild relative species, Solanum commersonii.</title>
        <authorList>
            <person name="Cho K."/>
        </authorList>
    </citation>
    <scope>NUCLEOTIDE SEQUENCE [LARGE SCALE GENOMIC DNA]</scope>
    <source>
        <strain evidence="1">LZ3.2</strain>
        <tissue evidence="1">Leaf</tissue>
    </source>
</reference>
<evidence type="ECO:0000313" key="1">
    <source>
        <dbReference type="EMBL" id="KAG5628621.1"/>
    </source>
</evidence>
<dbReference type="EMBL" id="JACXVP010000001">
    <property type="protein sequence ID" value="KAG5628621.1"/>
    <property type="molecule type" value="Genomic_DNA"/>
</dbReference>
<name>A0A9J6AVL5_SOLCO</name>
<gene>
    <name evidence="1" type="ORF">H5410_000338</name>
</gene>
<sequence length="78" mass="9157">MSLQGRFEENEVLYCLKLCAADKAPGPRWVHNGFLHQVLGCLEERHHGHISKFYEQEVLRRVSALPSLHSFQRKRRSQ</sequence>
<evidence type="ECO:0000313" key="2">
    <source>
        <dbReference type="Proteomes" id="UP000824120"/>
    </source>
</evidence>
<keyword evidence="2" id="KW-1185">Reference proteome</keyword>
<comment type="caution">
    <text evidence="1">The sequence shown here is derived from an EMBL/GenBank/DDBJ whole genome shotgun (WGS) entry which is preliminary data.</text>
</comment>
<organism evidence="1 2">
    <name type="scientific">Solanum commersonii</name>
    <name type="common">Commerson's wild potato</name>
    <name type="synonym">Commerson's nightshade</name>
    <dbReference type="NCBI Taxonomy" id="4109"/>
    <lineage>
        <taxon>Eukaryota</taxon>
        <taxon>Viridiplantae</taxon>
        <taxon>Streptophyta</taxon>
        <taxon>Embryophyta</taxon>
        <taxon>Tracheophyta</taxon>
        <taxon>Spermatophyta</taxon>
        <taxon>Magnoliopsida</taxon>
        <taxon>eudicotyledons</taxon>
        <taxon>Gunneridae</taxon>
        <taxon>Pentapetalae</taxon>
        <taxon>asterids</taxon>
        <taxon>lamiids</taxon>
        <taxon>Solanales</taxon>
        <taxon>Solanaceae</taxon>
        <taxon>Solanoideae</taxon>
        <taxon>Solaneae</taxon>
        <taxon>Solanum</taxon>
    </lineage>
</organism>
<protein>
    <submittedName>
        <fullName evidence="1">Uncharacterized protein</fullName>
    </submittedName>
</protein>
<accession>A0A9J6AVL5</accession>